<proteinExistence type="predicted"/>
<gene>
    <name evidence="2" type="ORF">CAMRE0001_2307</name>
</gene>
<organism evidence="2 3">
    <name type="scientific">Campylobacter rectus RM3267</name>
    <dbReference type="NCBI Taxonomy" id="553218"/>
    <lineage>
        <taxon>Bacteria</taxon>
        <taxon>Pseudomonadati</taxon>
        <taxon>Campylobacterota</taxon>
        <taxon>Epsilonproteobacteria</taxon>
        <taxon>Campylobacterales</taxon>
        <taxon>Campylobacteraceae</taxon>
        <taxon>Campylobacter</taxon>
    </lineage>
</organism>
<sequence>MLGVKFLIWFKVEILLSANSVFVFHNGIIEKIGKNYDLNLRKKEGG</sequence>
<dbReference type="AlphaFoldDB" id="B9D5X1"/>
<keyword evidence="1" id="KW-0812">Transmembrane</keyword>
<keyword evidence="3" id="KW-1185">Reference proteome</keyword>
<keyword evidence="1" id="KW-0472">Membrane</keyword>
<protein>
    <submittedName>
        <fullName evidence="2">Uncharacterized protein</fullName>
    </submittedName>
</protein>
<feature type="non-terminal residue" evidence="2">
    <location>
        <position position="1"/>
    </location>
</feature>
<dbReference type="EMBL" id="ACFU01000047">
    <property type="protein sequence ID" value="EEF12615.1"/>
    <property type="molecule type" value="Genomic_DNA"/>
</dbReference>
<evidence type="ECO:0000313" key="2">
    <source>
        <dbReference type="EMBL" id="EEF12615.1"/>
    </source>
</evidence>
<comment type="caution">
    <text evidence="2">The sequence shown here is derived from an EMBL/GenBank/DDBJ whole genome shotgun (WGS) entry which is preliminary data.</text>
</comment>
<feature type="transmembrane region" description="Helical" evidence="1">
    <location>
        <begin position="6"/>
        <end position="24"/>
    </location>
</feature>
<evidence type="ECO:0000256" key="1">
    <source>
        <dbReference type="SAM" id="Phobius"/>
    </source>
</evidence>
<dbReference type="Proteomes" id="UP000003082">
    <property type="component" value="Unassembled WGS sequence"/>
</dbReference>
<accession>B9D5X1</accession>
<reference evidence="2 3" key="1">
    <citation type="submission" date="2008-08" db="EMBL/GenBank/DDBJ databases">
        <authorList>
            <person name="Madupu R."/>
            <person name="Durkin A.S."/>
            <person name="Torralba M."/>
            <person name="Methe B."/>
            <person name="Sutton G.G."/>
            <person name="Strausberg R.L."/>
            <person name="Nelson K.E."/>
        </authorList>
    </citation>
    <scope>NUCLEOTIDE SEQUENCE [LARGE SCALE GENOMIC DNA]</scope>
    <source>
        <strain evidence="2 3">RM3267</strain>
    </source>
</reference>
<evidence type="ECO:0000313" key="3">
    <source>
        <dbReference type="Proteomes" id="UP000003082"/>
    </source>
</evidence>
<keyword evidence="1" id="KW-1133">Transmembrane helix</keyword>
<name>B9D5X1_CAMRE</name>